<reference evidence="2" key="2">
    <citation type="submission" date="2023-05" db="EMBL/GenBank/DDBJ databases">
        <authorList>
            <consortium name="Lawrence Berkeley National Laboratory"/>
            <person name="Steindorff A."/>
            <person name="Hensen N."/>
            <person name="Bonometti L."/>
            <person name="Westerberg I."/>
            <person name="Brannstrom I.O."/>
            <person name="Guillou S."/>
            <person name="Cros-Aarteil S."/>
            <person name="Calhoun S."/>
            <person name="Haridas S."/>
            <person name="Kuo A."/>
            <person name="Mondo S."/>
            <person name="Pangilinan J."/>
            <person name="Riley R."/>
            <person name="Labutti K."/>
            <person name="Andreopoulos B."/>
            <person name="Lipzen A."/>
            <person name="Chen C."/>
            <person name="Yanf M."/>
            <person name="Daum C."/>
            <person name="Ng V."/>
            <person name="Clum A."/>
            <person name="Ohm R."/>
            <person name="Martin F."/>
            <person name="Silar P."/>
            <person name="Natvig D."/>
            <person name="Lalanne C."/>
            <person name="Gautier V."/>
            <person name="Ament-Velasquez S.L."/>
            <person name="Kruys A."/>
            <person name="Hutchinson M.I."/>
            <person name="Powell A.J."/>
            <person name="Barry K."/>
            <person name="Miller A.N."/>
            <person name="Grigoriev I.V."/>
            <person name="Debuchy R."/>
            <person name="Gladieux P."/>
            <person name="Thoren M.H."/>
            <person name="Johannesson H."/>
        </authorList>
    </citation>
    <scope>NUCLEOTIDE SEQUENCE</scope>
    <source>
        <strain evidence="2">CBS 892.96</strain>
    </source>
</reference>
<protein>
    <submittedName>
        <fullName evidence="2">Uncharacterized protein</fullName>
    </submittedName>
</protein>
<evidence type="ECO:0000313" key="3">
    <source>
        <dbReference type="Proteomes" id="UP001302321"/>
    </source>
</evidence>
<feature type="compositionally biased region" description="Polar residues" evidence="1">
    <location>
        <begin position="21"/>
        <end position="31"/>
    </location>
</feature>
<comment type="caution">
    <text evidence="2">The sequence shown here is derived from an EMBL/GenBank/DDBJ whole genome shotgun (WGS) entry which is preliminary data.</text>
</comment>
<dbReference type="Proteomes" id="UP001302321">
    <property type="component" value="Unassembled WGS sequence"/>
</dbReference>
<keyword evidence="3" id="KW-1185">Reference proteome</keyword>
<evidence type="ECO:0000313" key="2">
    <source>
        <dbReference type="EMBL" id="KAK4170832.1"/>
    </source>
</evidence>
<feature type="region of interest" description="Disordered" evidence="1">
    <location>
        <begin position="21"/>
        <end position="62"/>
    </location>
</feature>
<name>A0AAN6VY00_9PEZI</name>
<reference evidence="2" key="1">
    <citation type="journal article" date="2023" name="Mol. Phylogenet. Evol.">
        <title>Genome-scale phylogeny and comparative genomics of the fungal order Sordariales.</title>
        <authorList>
            <person name="Hensen N."/>
            <person name="Bonometti L."/>
            <person name="Westerberg I."/>
            <person name="Brannstrom I.O."/>
            <person name="Guillou S."/>
            <person name="Cros-Aarteil S."/>
            <person name="Calhoun S."/>
            <person name="Haridas S."/>
            <person name="Kuo A."/>
            <person name="Mondo S."/>
            <person name="Pangilinan J."/>
            <person name="Riley R."/>
            <person name="LaButti K."/>
            <person name="Andreopoulos B."/>
            <person name="Lipzen A."/>
            <person name="Chen C."/>
            <person name="Yan M."/>
            <person name="Daum C."/>
            <person name="Ng V."/>
            <person name="Clum A."/>
            <person name="Steindorff A."/>
            <person name="Ohm R.A."/>
            <person name="Martin F."/>
            <person name="Silar P."/>
            <person name="Natvig D.O."/>
            <person name="Lalanne C."/>
            <person name="Gautier V."/>
            <person name="Ament-Velasquez S.L."/>
            <person name="Kruys A."/>
            <person name="Hutchinson M.I."/>
            <person name="Powell A.J."/>
            <person name="Barry K."/>
            <person name="Miller A.N."/>
            <person name="Grigoriev I.V."/>
            <person name="Debuchy R."/>
            <person name="Gladieux P."/>
            <person name="Hiltunen Thoren M."/>
            <person name="Johannesson H."/>
        </authorList>
    </citation>
    <scope>NUCLEOTIDE SEQUENCE</scope>
    <source>
        <strain evidence="2">CBS 892.96</strain>
    </source>
</reference>
<evidence type="ECO:0000256" key="1">
    <source>
        <dbReference type="SAM" id="MobiDB-lite"/>
    </source>
</evidence>
<accession>A0AAN6VY00</accession>
<gene>
    <name evidence="2" type="ORF">QBC36DRAFT_112303</name>
</gene>
<organism evidence="2 3">
    <name type="scientific">Triangularia setosa</name>
    <dbReference type="NCBI Taxonomy" id="2587417"/>
    <lineage>
        <taxon>Eukaryota</taxon>
        <taxon>Fungi</taxon>
        <taxon>Dikarya</taxon>
        <taxon>Ascomycota</taxon>
        <taxon>Pezizomycotina</taxon>
        <taxon>Sordariomycetes</taxon>
        <taxon>Sordariomycetidae</taxon>
        <taxon>Sordariales</taxon>
        <taxon>Podosporaceae</taxon>
        <taxon>Triangularia</taxon>
    </lineage>
</organism>
<sequence length="234" mass="26362">MNIDKINTETEIASLFTNVSTVSGPSSQKISDNNREPAQDSTDIDMPNCPPPPKKTSPREFLGPKAICEPFPKVGQTYMLREPRTGCLLGHTKRKFFLISPSHNPLDSPDINWKWDFEDIVGDNTMLRLQSPWLEEDGTRWILLDVRRLSTDGKVVVSVDAEIKRNVVSDKITLKQAYVYEGGKRRLDGPVRLVAELIRGQLALNEGGEAIGWEFVRVTRAGVQGLEQHRFNSF</sequence>
<proteinExistence type="predicted"/>
<dbReference type="AlphaFoldDB" id="A0AAN6VY00"/>
<dbReference type="EMBL" id="MU866741">
    <property type="protein sequence ID" value="KAK4170832.1"/>
    <property type="molecule type" value="Genomic_DNA"/>
</dbReference>